<dbReference type="RefSeq" id="WP_245250893.1">
    <property type="nucleotide sequence ID" value="NZ_JAGGKC010000046.1"/>
</dbReference>
<feature type="transmembrane region" description="Helical" evidence="7">
    <location>
        <begin position="307"/>
        <end position="325"/>
    </location>
</feature>
<keyword evidence="2" id="KW-0813">Transport</keyword>
<feature type="transmembrane region" description="Helical" evidence="7">
    <location>
        <begin position="85"/>
        <end position="111"/>
    </location>
</feature>
<evidence type="ECO:0000256" key="2">
    <source>
        <dbReference type="ARBA" id="ARBA00022448"/>
    </source>
</evidence>
<dbReference type="EMBL" id="JAGGKC010000046">
    <property type="protein sequence ID" value="MBP1920874.1"/>
    <property type="molecule type" value="Genomic_DNA"/>
</dbReference>
<evidence type="ECO:0000256" key="3">
    <source>
        <dbReference type="ARBA" id="ARBA00022692"/>
    </source>
</evidence>
<evidence type="ECO:0000313" key="10">
    <source>
        <dbReference type="Proteomes" id="UP001519271"/>
    </source>
</evidence>
<evidence type="ECO:0000256" key="7">
    <source>
        <dbReference type="SAM" id="Phobius"/>
    </source>
</evidence>
<keyword evidence="5 7" id="KW-1133">Transmembrane helix</keyword>
<feature type="transmembrane region" description="Helical" evidence="7">
    <location>
        <begin position="123"/>
        <end position="147"/>
    </location>
</feature>
<dbReference type="CDD" id="cd01115">
    <property type="entry name" value="SLC13_permease"/>
    <property type="match status" value="1"/>
</dbReference>
<dbReference type="InterPro" id="IPR004680">
    <property type="entry name" value="Cit_transptr-like_dom"/>
</dbReference>
<feature type="transmembrane region" description="Helical" evidence="7">
    <location>
        <begin position="43"/>
        <end position="65"/>
    </location>
</feature>
<evidence type="ECO:0000256" key="4">
    <source>
        <dbReference type="ARBA" id="ARBA00022737"/>
    </source>
</evidence>
<feature type="transmembrane region" description="Helical" evidence="7">
    <location>
        <begin position="12"/>
        <end position="31"/>
    </location>
</feature>
<feature type="transmembrane region" description="Helical" evidence="7">
    <location>
        <begin position="167"/>
        <end position="187"/>
    </location>
</feature>
<dbReference type="Pfam" id="PF03600">
    <property type="entry name" value="CitMHS"/>
    <property type="match status" value="1"/>
</dbReference>
<sequence>MAILFITEKLPLALTSMSGAAVLVLAGVIEIPDLFSAFSSSTVVLLVSMMIIGASLFHTGIASIMSDKIIQFTGTTEKGIMIGTLISTALLSSICSGVAVVAMMLPIVIGISTRAKVSVSRQLIPLCFAASFAGNLTLVGAASNVIVSGQMKILGVRPLSFLELGKVGLPITILGILYFLIAGKAFLTPGDSSDKEYLYAFMGKTSIQSQSISIKGILNIVILFAVLAAMALDNDALPMHLVAALGAMVMVLTGCIKENDAYKAVDWSTIFIVAGMSAVSKAMDASGAAQLLSTSVASMIGTESSKLLVLFVIVGFTMLLTNFMMNTTTAVLLTPLFIPLAIALEINPVAVGVGICVAASSPFLTPVGSGTNTLIVKPGNLKFMDFFRPGLGVSILIMACSIVFIPLFWPL</sequence>
<evidence type="ECO:0000313" key="9">
    <source>
        <dbReference type="EMBL" id="MBP1920874.1"/>
    </source>
</evidence>
<dbReference type="PANTHER" id="PTHR43652:SF2">
    <property type="entry name" value="BASIC AMINO ACID ANTIPORTER YFCC-RELATED"/>
    <property type="match status" value="1"/>
</dbReference>
<feature type="domain" description="Citrate transporter-like" evidence="8">
    <location>
        <begin position="3"/>
        <end position="322"/>
    </location>
</feature>
<keyword evidence="10" id="KW-1185">Reference proteome</keyword>
<comment type="subcellular location">
    <subcellularLocation>
        <location evidence="1">Membrane</location>
        <topology evidence="1">Multi-pass membrane protein</topology>
    </subcellularLocation>
</comment>
<evidence type="ECO:0000256" key="6">
    <source>
        <dbReference type="ARBA" id="ARBA00023136"/>
    </source>
</evidence>
<gene>
    <name evidence="9" type="ORF">J2Z34_003394</name>
</gene>
<feature type="transmembrane region" description="Helical" evidence="7">
    <location>
        <begin position="212"/>
        <end position="231"/>
    </location>
</feature>
<keyword evidence="6 7" id="KW-0472">Membrane</keyword>
<proteinExistence type="predicted"/>
<dbReference type="PANTHER" id="PTHR43652">
    <property type="entry name" value="BASIC AMINO ACID ANTIPORTER YFCC-RELATED"/>
    <property type="match status" value="1"/>
</dbReference>
<evidence type="ECO:0000259" key="8">
    <source>
        <dbReference type="Pfam" id="PF03600"/>
    </source>
</evidence>
<keyword evidence="4" id="KW-0677">Repeat</keyword>
<comment type="caution">
    <text evidence="9">The sequence shown here is derived from an EMBL/GenBank/DDBJ whole genome shotgun (WGS) entry which is preliminary data.</text>
</comment>
<keyword evidence="3 7" id="KW-0812">Transmembrane</keyword>
<organism evidence="9 10">
    <name type="scientific">Youngiibacter multivorans</name>
    <dbReference type="NCBI Taxonomy" id="937251"/>
    <lineage>
        <taxon>Bacteria</taxon>
        <taxon>Bacillati</taxon>
        <taxon>Bacillota</taxon>
        <taxon>Clostridia</taxon>
        <taxon>Eubacteriales</taxon>
        <taxon>Clostridiaceae</taxon>
        <taxon>Youngiibacter</taxon>
    </lineage>
</organism>
<name>A0ABS4G8M6_9CLOT</name>
<accession>A0ABS4G8M6</accession>
<feature type="transmembrane region" description="Helical" evidence="7">
    <location>
        <begin position="337"/>
        <end position="365"/>
    </location>
</feature>
<reference evidence="9 10" key="1">
    <citation type="submission" date="2021-03" db="EMBL/GenBank/DDBJ databases">
        <title>Genomic Encyclopedia of Type Strains, Phase IV (KMG-IV): sequencing the most valuable type-strain genomes for metagenomic binning, comparative biology and taxonomic classification.</title>
        <authorList>
            <person name="Goeker M."/>
        </authorList>
    </citation>
    <scope>NUCLEOTIDE SEQUENCE [LARGE SCALE GENOMIC DNA]</scope>
    <source>
        <strain evidence="9 10">DSM 6139</strain>
    </source>
</reference>
<feature type="transmembrane region" description="Helical" evidence="7">
    <location>
        <begin position="237"/>
        <end position="256"/>
    </location>
</feature>
<feature type="transmembrane region" description="Helical" evidence="7">
    <location>
        <begin position="386"/>
        <end position="409"/>
    </location>
</feature>
<dbReference type="Proteomes" id="UP001519271">
    <property type="component" value="Unassembled WGS sequence"/>
</dbReference>
<evidence type="ECO:0000256" key="5">
    <source>
        <dbReference type="ARBA" id="ARBA00022989"/>
    </source>
</evidence>
<dbReference type="InterPro" id="IPR051679">
    <property type="entry name" value="DASS-Related_Transporters"/>
</dbReference>
<evidence type="ECO:0000256" key="1">
    <source>
        <dbReference type="ARBA" id="ARBA00004141"/>
    </source>
</evidence>
<protein>
    <submittedName>
        <fullName evidence="9">Anion transporter</fullName>
    </submittedName>
</protein>